<dbReference type="CDD" id="cd00707">
    <property type="entry name" value="Pancreat_lipase_like"/>
    <property type="match status" value="1"/>
</dbReference>
<gene>
    <name evidence="8" type="primary">LOC127749565</name>
</gene>
<dbReference type="GO" id="GO:0017171">
    <property type="term" value="F:serine hydrolase activity"/>
    <property type="evidence" value="ECO:0007669"/>
    <property type="project" value="TreeGrafter"/>
</dbReference>
<dbReference type="GO" id="GO:0016298">
    <property type="term" value="F:lipase activity"/>
    <property type="evidence" value="ECO:0007669"/>
    <property type="project" value="InterPro"/>
</dbReference>
<dbReference type="InterPro" id="IPR013818">
    <property type="entry name" value="Lipase"/>
</dbReference>
<dbReference type="Proteomes" id="UP000504606">
    <property type="component" value="Unplaced"/>
</dbReference>
<protein>
    <submittedName>
        <fullName evidence="8">Phospholipase A1-like</fullName>
    </submittedName>
</protein>
<dbReference type="SUPFAM" id="SSF53474">
    <property type="entry name" value="alpha/beta-Hydrolases"/>
    <property type="match status" value="1"/>
</dbReference>
<dbReference type="OrthoDB" id="199913at2759"/>
<dbReference type="PANTHER" id="PTHR11610:SF173">
    <property type="entry name" value="LIPASE DOMAIN-CONTAINING PROTEIN-RELATED"/>
    <property type="match status" value="1"/>
</dbReference>
<dbReference type="InterPro" id="IPR029058">
    <property type="entry name" value="AB_hydrolase_fold"/>
</dbReference>
<dbReference type="KEGG" id="foc:127749565"/>
<dbReference type="PANTHER" id="PTHR11610">
    <property type="entry name" value="LIPASE"/>
    <property type="match status" value="1"/>
</dbReference>
<keyword evidence="3" id="KW-0964">Secreted</keyword>
<dbReference type="RefSeq" id="XP_052124190.1">
    <property type="nucleotide sequence ID" value="XM_052268230.1"/>
</dbReference>
<evidence type="ECO:0000313" key="7">
    <source>
        <dbReference type="Proteomes" id="UP000504606"/>
    </source>
</evidence>
<evidence type="ECO:0000256" key="4">
    <source>
        <dbReference type="RuleBase" id="RU004262"/>
    </source>
</evidence>
<evidence type="ECO:0000256" key="1">
    <source>
        <dbReference type="ARBA" id="ARBA00004613"/>
    </source>
</evidence>
<evidence type="ECO:0000256" key="5">
    <source>
        <dbReference type="SAM" id="SignalP"/>
    </source>
</evidence>
<evidence type="ECO:0000256" key="2">
    <source>
        <dbReference type="ARBA" id="ARBA00010701"/>
    </source>
</evidence>
<accession>A0A9C6WZ12</accession>
<feature type="chain" id="PRO_5038931590" evidence="5">
    <location>
        <begin position="22"/>
        <end position="375"/>
    </location>
</feature>
<dbReference type="Gene3D" id="3.40.50.1820">
    <property type="entry name" value="alpha/beta hydrolase"/>
    <property type="match status" value="1"/>
</dbReference>
<feature type="signal peptide" evidence="5">
    <location>
        <begin position="1"/>
        <end position="21"/>
    </location>
</feature>
<sequence>MAKSLSVLVFGVAVLSQLSSAAVVDQHKLAAVQKKYAHLQVEIDEWHRLGHPSTLHFNEGDAGAHITEIPLLGGILTPDYTGNTFFYLYTRNNPNGTLVGVDGTSPTAKDFLEAGFSAGRPTKIVTHGFGNNIGSPVFQYLIPDLLDNDDFNVIAVDWGNLCKMPFYIESRNHVGGVGARVALAVDELVANGGLNLIDVHCMGHSLGAHVCANTGKNVKSGKLRRITGMDPAMPLFLVLRDDRLAKTDAELVDVIHSCSGLLGIVDAIGHVDFYPNGGTRPQPGCGLDLTGSCSHSRSFIYMAESALEPESFPAHECESDTAARLGECSEDVEGNMGLRLQYNPDGPGTYYLQTASSPPYDFQAHMRSEEARKNN</sequence>
<dbReference type="AlphaFoldDB" id="A0A9C6WZ12"/>
<dbReference type="InterPro" id="IPR000734">
    <property type="entry name" value="TAG_lipase"/>
</dbReference>
<comment type="similarity">
    <text evidence="2 4">Belongs to the AB hydrolase superfamily. Lipase family.</text>
</comment>
<feature type="domain" description="Lipase" evidence="6">
    <location>
        <begin position="82"/>
        <end position="360"/>
    </location>
</feature>
<evidence type="ECO:0000313" key="8">
    <source>
        <dbReference type="RefSeq" id="XP_052124190.1"/>
    </source>
</evidence>
<comment type="subcellular location">
    <subcellularLocation>
        <location evidence="1">Secreted</location>
    </subcellularLocation>
</comment>
<reference evidence="8" key="1">
    <citation type="submission" date="2025-08" db="UniProtKB">
        <authorList>
            <consortium name="RefSeq"/>
        </authorList>
    </citation>
    <scope>IDENTIFICATION</scope>
    <source>
        <tissue evidence="8">Whole organism</tissue>
    </source>
</reference>
<dbReference type="GO" id="GO:0005615">
    <property type="term" value="C:extracellular space"/>
    <property type="evidence" value="ECO:0007669"/>
    <property type="project" value="TreeGrafter"/>
</dbReference>
<evidence type="ECO:0000259" key="6">
    <source>
        <dbReference type="Pfam" id="PF00151"/>
    </source>
</evidence>
<name>A0A9C6WZ12_FRAOC</name>
<organism evidence="7 8">
    <name type="scientific">Frankliniella occidentalis</name>
    <name type="common">Western flower thrips</name>
    <name type="synonym">Euthrips occidentalis</name>
    <dbReference type="NCBI Taxonomy" id="133901"/>
    <lineage>
        <taxon>Eukaryota</taxon>
        <taxon>Metazoa</taxon>
        <taxon>Ecdysozoa</taxon>
        <taxon>Arthropoda</taxon>
        <taxon>Hexapoda</taxon>
        <taxon>Insecta</taxon>
        <taxon>Pterygota</taxon>
        <taxon>Neoptera</taxon>
        <taxon>Paraneoptera</taxon>
        <taxon>Thysanoptera</taxon>
        <taxon>Terebrantia</taxon>
        <taxon>Thripoidea</taxon>
        <taxon>Thripidae</taxon>
        <taxon>Frankliniella</taxon>
    </lineage>
</organism>
<keyword evidence="5" id="KW-0732">Signal</keyword>
<dbReference type="InterPro" id="IPR033906">
    <property type="entry name" value="Lipase_N"/>
</dbReference>
<dbReference type="GO" id="GO:0016042">
    <property type="term" value="P:lipid catabolic process"/>
    <property type="evidence" value="ECO:0007669"/>
    <property type="project" value="TreeGrafter"/>
</dbReference>
<evidence type="ECO:0000256" key="3">
    <source>
        <dbReference type="ARBA" id="ARBA00022525"/>
    </source>
</evidence>
<dbReference type="GeneID" id="127749565"/>
<keyword evidence="7" id="KW-1185">Reference proteome</keyword>
<dbReference type="Pfam" id="PF00151">
    <property type="entry name" value="Lipase"/>
    <property type="match status" value="1"/>
</dbReference>
<proteinExistence type="inferred from homology"/>